<gene>
    <name evidence="4" type="ORF">Vretimale_336</name>
</gene>
<feature type="region of interest" description="Disordered" evidence="1">
    <location>
        <begin position="875"/>
        <end position="911"/>
    </location>
</feature>
<protein>
    <recommendedName>
        <fullName evidence="3">Pyrrolo-quinoline quinone repeat domain-containing protein</fullName>
    </recommendedName>
</protein>
<evidence type="ECO:0000313" key="5">
    <source>
        <dbReference type="Proteomes" id="UP000722791"/>
    </source>
</evidence>
<dbReference type="InterPro" id="IPR011047">
    <property type="entry name" value="Quinoprotein_ADH-like_sf"/>
</dbReference>
<feature type="region of interest" description="Disordered" evidence="1">
    <location>
        <begin position="428"/>
        <end position="516"/>
    </location>
</feature>
<dbReference type="AlphaFoldDB" id="A0A8J4D7L6"/>
<accession>A0A8J4D7L6</accession>
<name>A0A8J4D7L6_9CHLO</name>
<proteinExistence type="predicted"/>
<feature type="non-terminal residue" evidence="4">
    <location>
        <position position="1"/>
    </location>
</feature>
<evidence type="ECO:0000256" key="1">
    <source>
        <dbReference type="SAM" id="MobiDB-lite"/>
    </source>
</evidence>
<feature type="domain" description="Pyrrolo-quinoline quinone repeat" evidence="3">
    <location>
        <begin position="590"/>
        <end position="726"/>
    </location>
</feature>
<keyword evidence="2" id="KW-0472">Membrane</keyword>
<keyword evidence="2" id="KW-0812">Transmembrane</keyword>
<evidence type="ECO:0000259" key="3">
    <source>
        <dbReference type="Pfam" id="PF13360"/>
    </source>
</evidence>
<feature type="domain" description="Pyrrolo-quinoline quinone repeat" evidence="3">
    <location>
        <begin position="245"/>
        <end position="414"/>
    </location>
</feature>
<feature type="compositionally biased region" description="Low complexity" evidence="1">
    <location>
        <begin position="482"/>
        <end position="492"/>
    </location>
</feature>
<feature type="compositionally biased region" description="Acidic residues" evidence="1">
    <location>
        <begin position="429"/>
        <end position="440"/>
    </location>
</feature>
<keyword evidence="2" id="KW-1133">Transmembrane helix</keyword>
<dbReference type="InterPro" id="IPR018391">
    <property type="entry name" value="PQQ_b-propeller_rpt"/>
</dbReference>
<feature type="region of interest" description="Disordered" evidence="1">
    <location>
        <begin position="531"/>
        <end position="585"/>
    </location>
</feature>
<dbReference type="SUPFAM" id="SSF50998">
    <property type="entry name" value="Quinoprotein alcohol dehydrogenase-like"/>
    <property type="match status" value="2"/>
</dbReference>
<feature type="transmembrane region" description="Helical" evidence="2">
    <location>
        <begin position="822"/>
        <end position="848"/>
    </location>
</feature>
<organism evidence="4 5">
    <name type="scientific">Volvox reticuliferus</name>
    <dbReference type="NCBI Taxonomy" id="1737510"/>
    <lineage>
        <taxon>Eukaryota</taxon>
        <taxon>Viridiplantae</taxon>
        <taxon>Chlorophyta</taxon>
        <taxon>core chlorophytes</taxon>
        <taxon>Chlorophyceae</taxon>
        <taxon>CS clade</taxon>
        <taxon>Chlamydomonadales</taxon>
        <taxon>Volvocaceae</taxon>
        <taxon>Volvox</taxon>
    </lineage>
</organism>
<comment type="caution">
    <text evidence="4">The sequence shown here is derived from an EMBL/GenBank/DDBJ whole genome shotgun (WGS) entry which is preliminary data.</text>
</comment>
<dbReference type="InterPro" id="IPR015943">
    <property type="entry name" value="WD40/YVTN_repeat-like_dom_sf"/>
</dbReference>
<dbReference type="Gene3D" id="2.130.10.10">
    <property type="entry name" value="YVTN repeat-like/Quinoprotein amine dehydrogenase"/>
    <property type="match status" value="2"/>
</dbReference>
<dbReference type="PANTHER" id="PTHR34512">
    <property type="entry name" value="CELL SURFACE PROTEIN"/>
    <property type="match status" value="1"/>
</dbReference>
<dbReference type="PANTHER" id="PTHR34512:SF30">
    <property type="entry name" value="OUTER MEMBRANE PROTEIN ASSEMBLY FACTOR BAMB"/>
    <property type="match status" value="1"/>
</dbReference>
<evidence type="ECO:0000313" key="4">
    <source>
        <dbReference type="EMBL" id="GIL94171.1"/>
    </source>
</evidence>
<dbReference type="Pfam" id="PF13360">
    <property type="entry name" value="PQQ_2"/>
    <property type="match status" value="2"/>
</dbReference>
<reference evidence="4" key="1">
    <citation type="journal article" date="2021" name="Proc. Natl. Acad. Sci. U.S.A.">
        <title>Three genomes in the algal genus Volvox reveal the fate of a haploid sex-determining region after a transition to homothallism.</title>
        <authorList>
            <person name="Yamamoto K."/>
            <person name="Hamaji T."/>
            <person name="Kawai-Toyooka H."/>
            <person name="Matsuzaki R."/>
            <person name="Takahashi F."/>
            <person name="Nishimura Y."/>
            <person name="Kawachi M."/>
            <person name="Noguchi H."/>
            <person name="Minakuchi Y."/>
            <person name="Umen J.G."/>
            <person name="Toyoda A."/>
            <person name="Nozaki H."/>
        </authorList>
    </citation>
    <scope>NUCLEOTIDE SEQUENCE</scope>
    <source>
        <strain evidence="4">NIES-3785</strain>
    </source>
</reference>
<dbReference type="Proteomes" id="UP000722791">
    <property type="component" value="Unassembled WGS sequence"/>
</dbReference>
<dbReference type="SMART" id="SM00564">
    <property type="entry name" value="PQQ"/>
    <property type="match status" value="4"/>
</dbReference>
<dbReference type="InterPro" id="IPR002372">
    <property type="entry name" value="PQQ_rpt_dom"/>
</dbReference>
<feature type="compositionally biased region" description="Basic residues" evidence="1">
    <location>
        <begin position="498"/>
        <end position="508"/>
    </location>
</feature>
<feature type="compositionally biased region" description="Acidic residues" evidence="1">
    <location>
        <begin position="877"/>
        <end position="898"/>
    </location>
</feature>
<sequence>RLLGSHYVAVWGSTSPCSLNEIRTPTREGHGRRSRLYRMIRILPVVTLLCSYVLAPGTAAQEPDVAAYLTEVVGTGGQRLVWLVSNAPQITKNGICTTISVFNRTNCAILWRRVDTDAVSQEPGLRHIYSVARQGHSLSAISLSNGKQKWQFPRPPSIFRRSDPLNLPTRAAFLEPHETKAPSGAPINDGSASQRPVRLLLRTRLPATTSPSSFPSPSPSTEVLYGSLPSEPWLVLVATSEPGNHLYAISEDQGQLVWQLDLGADWNITAVSLAEALPSLALLSVESPFSEEEDGPAGCMVAVDLVNGTRRWTTGPLSEGPPSVALATSAYLVLRGEADADLVQSLYGINAATGAMLWTTSCSRGCTVLQLDEHTALISSTAFTVSELSAVNLTTGKVIWHGEDSSTEPQLTCTGAVVAHQHVFFGCPCDDEDEDEDEDETKQQQAGDGVMPAAEAAAESHSRIWPKSSSAKEALEDTVAKVGGVSSSEGSSNAGIAVHHRRRRRQRALRSAPDTGGWVRPAAVLRRGHDDGAMAVDGTGDVPSRSRNVNGGAGGAAGRVVLGGPSGPAGDQDPSRHDPGGPEPPRLCAYALSAKNGEEVWRSDLGSDRSSFPAQGGADAMLPLVVGENLALATRAAVHVLDRSTGKRRWTFELPAGEALQAWDILDEQYGVVVVRSYGTPPEDSHLYGIDLNNGSLRVNQSLPPSYTPVRGSSLPYDIRDGVVYVDSCSGSRCCLTAVDLLGSSGTPPARSQDHADPGFSGGAGLVPRLWRQLRRALASAGTAGNSTAAAASDGGAVGGDRGFQYCFDVGQACRAQHARNIGMYIVYTLLVTQMALLVGGFGSVVVWRLCCKHRYAPYTQLNELPVVEVLQHDVGSEEPDDDDDDGDDDDDDGDDSGEQQQDGKGGRGVGGRRVVLAMDRTVGVAVPVVHMHMGTAAGDRGVEYWKGG</sequence>
<dbReference type="EMBL" id="BNCQ01000001">
    <property type="protein sequence ID" value="GIL94171.1"/>
    <property type="molecule type" value="Genomic_DNA"/>
</dbReference>
<evidence type="ECO:0000256" key="2">
    <source>
        <dbReference type="SAM" id="Phobius"/>
    </source>
</evidence>